<dbReference type="PANTHER" id="PTHR10166:SF37">
    <property type="entry name" value="STOLID, ISOFORM H"/>
    <property type="match status" value="1"/>
</dbReference>
<dbReference type="OrthoDB" id="599464at2"/>
<keyword evidence="6" id="KW-1185">Reference proteome</keyword>
<keyword evidence="2" id="KW-1133">Transmembrane helix</keyword>
<dbReference type="InterPro" id="IPR002035">
    <property type="entry name" value="VWF_A"/>
</dbReference>
<evidence type="ECO:0000256" key="2">
    <source>
        <dbReference type="SAM" id="Phobius"/>
    </source>
</evidence>
<dbReference type="Proteomes" id="UP000243297">
    <property type="component" value="Unassembled WGS sequence"/>
</dbReference>
<evidence type="ECO:0000313" key="6">
    <source>
        <dbReference type="Proteomes" id="UP000243297"/>
    </source>
</evidence>
<dbReference type="GO" id="GO:0005245">
    <property type="term" value="F:voltage-gated calcium channel activity"/>
    <property type="evidence" value="ECO:0007669"/>
    <property type="project" value="TreeGrafter"/>
</dbReference>
<feature type="region of interest" description="Disordered" evidence="1">
    <location>
        <begin position="929"/>
        <end position="971"/>
    </location>
</feature>
<dbReference type="InterPro" id="IPR036259">
    <property type="entry name" value="MFS_trans_sf"/>
</dbReference>
<evidence type="ECO:0000313" key="5">
    <source>
        <dbReference type="EMBL" id="SJZ44043.1"/>
    </source>
</evidence>
<protein>
    <submittedName>
        <fullName evidence="5">von Willebrand factor type A domain-containing protein</fullName>
    </submittedName>
</protein>
<proteinExistence type="predicted"/>
<feature type="transmembrane region" description="Helical" evidence="2">
    <location>
        <begin position="1100"/>
        <end position="1119"/>
    </location>
</feature>
<feature type="transmembrane region" description="Helical" evidence="2">
    <location>
        <begin position="1022"/>
        <end position="1042"/>
    </location>
</feature>
<dbReference type="SUPFAM" id="SSF103473">
    <property type="entry name" value="MFS general substrate transporter"/>
    <property type="match status" value="1"/>
</dbReference>
<dbReference type="PROSITE" id="PS50234">
    <property type="entry name" value="VWFA"/>
    <property type="match status" value="1"/>
</dbReference>
<feature type="compositionally biased region" description="Pro residues" evidence="1">
    <location>
        <begin position="938"/>
        <end position="952"/>
    </location>
</feature>
<keyword evidence="3" id="KW-0732">Signal</keyword>
<dbReference type="RefSeq" id="WP_078711053.1">
    <property type="nucleotide sequence ID" value="NZ_FUWY01000001.1"/>
</dbReference>
<dbReference type="Gene3D" id="3.40.50.410">
    <property type="entry name" value="von Willebrand factor, type A domain"/>
    <property type="match status" value="1"/>
</dbReference>
<dbReference type="SMART" id="SM00327">
    <property type="entry name" value="VWA"/>
    <property type="match status" value="1"/>
</dbReference>
<organism evidence="5 6">
    <name type="scientific">Anaerorhabdus furcosa</name>
    <dbReference type="NCBI Taxonomy" id="118967"/>
    <lineage>
        <taxon>Bacteria</taxon>
        <taxon>Bacillati</taxon>
        <taxon>Bacillota</taxon>
        <taxon>Erysipelotrichia</taxon>
        <taxon>Erysipelotrichales</taxon>
        <taxon>Erysipelotrichaceae</taxon>
        <taxon>Anaerorhabdus</taxon>
    </lineage>
</organism>
<dbReference type="EMBL" id="FUWY01000001">
    <property type="protein sequence ID" value="SJZ44043.1"/>
    <property type="molecule type" value="Genomic_DNA"/>
</dbReference>
<name>A0A1T4KNS9_9FIRM</name>
<dbReference type="CDD" id="cd00198">
    <property type="entry name" value="vWFA"/>
    <property type="match status" value="1"/>
</dbReference>
<gene>
    <name evidence="5" type="ORF">SAMN02745191_0629</name>
</gene>
<evidence type="ECO:0000259" key="4">
    <source>
        <dbReference type="PROSITE" id="PS50234"/>
    </source>
</evidence>
<evidence type="ECO:0000256" key="1">
    <source>
        <dbReference type="SAM" id="MobiDB-lite"/>
    </source>
</evidence>
<dbReference type="AlphaFoldDB" id="A0A1T4KNS9"/>
<dbReference type="InterPro" id="IPR036465">
    <property type="entry name" value="vWFA_dom_sf"/>
</dbReference>
<dbReference type="SUPFAM" id="SSF53300">
    <property type="entry name" value="vWA-like"/>
    <property type="match status" value="1"/>
</dbReference>
<dbReference type="Pfam" id="PF00092">
    <property type="entry name" value="VWA"/>
    <property type="match status" value="1"/>
</dbReference>
<dbReference type="PANTHER" id="PTHR10166">
    <property type="entry name" value="VOLTAGE-DEPENDENT CALCIUM CHANNEL SUBUNIT ALPHA-2/DELTA-RELATED"/>
    <property type="match status" value="1"/>
</dbReference>
<evidence type="ECO:0000256" key="3">
    <source>
        <dbReference type="SAM" id="SignalP"/>
    </source>
</evidence>
<feature type="domain" description="VWFA" evidence="4">
    <location>
        <begin position="191"/>
        <end position="388"/>
    </location>
</feature>
<dbReference type="InterPro" id="IPR051173">
    <property type="entry name" value="Ca_channel_alpha-2/delta"/>
</dbReference>
<feature type="signal peptide" evidence="3">
    <location>
        <begin position="1"/>
        <end position="28"/>
    </location>
</feature>
<keyword evidence="2" id="KW-0472">Membrane</keyword>
<dbReference type="STRING" id="118967.SAMN02745191_0629"/>
<reference evidence="6" key="1">
    <citation type="submission" date="2017-02" db="EMBL/GenBank/DDBJ databases">
        <authorList>
            <person name="Varghese N."/>
            <person name="Submissions S."/>
        </authorList>
    </citation>
    <scope>NUCLEOTIDE SEQUENCE [LARGE SCALE GENOMIC DNA]</scope>
    <source>
        <strain evidence="6">ATCC 25662</strain>
    </source>
</reference>
<dbReference type="GO" id="GO:0005891">
    <property type="term" value="C:voltage-gated calcium channel complex"/>
    <property type="evidence" value="ECO:0007669"/>
    <property type="project" value="TreeGrafter"/>
</dbReference>
<sequence>MRNKILKIFLSLALMAALLPVNSFSVFARTINQTEDTIVDMLEEEKTPEEDVKQESTASLKVIHIYIDGDTQEEEEVVIDDLPIGEMINTNDYVQLKEGYQLIEKDQEEIEIKETGNAVIFKYLYIIPTEEATDLEEFEEEMVDNLVSIHASNADPGAVFSTKEAYWVDESKGEARIDFSVFGNSIQAPSDVVLILDTSGSMAAADTYRVDALKEAVKDLADIVITPESNIRIGVVDFDSQAGYLADNFGGYGPEQKIEISNFLQGTKDYYETVDFYTNVIWSRIRFEGETNYAAGMEYAYKLIQSRPESEKNRLVYAIFLSDGVPNKDVGLIESRSNQLKSVATVYSIGLEVGEKAFNDNLVSLASEPSFAINVANKNDLSAVYTKIANEIRIAGTDAVIRDIINDEVFEVMVDAGGEPRLSTSTGDASYNLTTHEVVWNVGNISEEKETLSIYIKVKDDFKESGLFETNKSASLTYTDYNNDSQTRDYENPTLNIGNTGSIHMNFYLVNDSGKLIDQSNKIITEFSKRVTLQNKYYLENNSPDLSFNSYSVIPPQTIEVWGKYYEYVPNAIGASMATIYSVDASNKQYSLYYGYKERLAPLTFDYIVEYYLQNEDGTYTLQEPTENVDVPYIAGAEVLASNHVKNFQFYTYTPNHQDAINSIQMDSGDNTLRLYYDRNMETIQYTVHHVTENHIESKIYEKEIWQGTLDKSLEVSTNSLNSLTTADYDGYEINTIQDILGNEIHANDIVINGTEITIAYKKILVEVNYKVEYSYEGNIDSNLEEIYTNNAWINQQVISIGRLEDKAKIGYKLEGFYDGVNPVNLGDEITSGTSLIAKYVKDDAITKPIKYVVEHWLEGNSVASSTDVVEINVWINDQDQLLITSDSILPKKFTGYSYSNMEPALKAGDLINNNKVIKLFYIKNSTIVPTPTTQPDDPTPNPTATPIPTKTPTPNATTNPKNPPVEKTPSLEVVASPETKDEVAVIVKPQNPPTSGGNNNLMIIGENGMPTMGILGNGRSWALVNLIVTLIGLLFTLLLIFSKKKDVDEVDENGEQLEERKEWYRKRIYKVLGILITLFACILFVLTENIFLPMVYVDKYTLIMIVFMLFNIVIFYLGRRWYEDEKINKEAIKETSHNLK</sequence>
<feature type="transmembrane region" description="Helical" evidence="2">
    <location>
        <begin position="1069"/>
        <end position="1088"/>
    </location>
</feature>
<accession>A0A1T4KNS9</accession>
<feature type="chain" id="PRO_5012233562" evidence="3">
    <location>
        <begin position="29"/>
        <end position="1141"/>
    </location>
</feature>
<keyword evidence="2" id="KW-0812">Transmembrane</keyword>